<dbReference type="EMBL" id="GBRH01200528">
    <property type="protein sequence ID" value="JAD97367.1"/>
    <property type="molecule type" value="Transcribed_RNA"/>
</dbReference>
<accession>A0A0A9EMT7</accession>
<protein>
    <submittedName>
        <fullName evidence="1">Uncharacterized protein</fullName>
    </submittedName>
</protein>
<evidence type="ECO:0000313" key="1">
    <source>
        <dbReference type="EMBL" id="JAD97367.1"/>
    </source>
</evidence>
<sequence length="48" mass="5209">MLESFRLRSDTSIMSAIDTVRTRTSMESTSTRANTITSTCASASFAQS</sequence>
<reference evidence="1" key="2">
    <citation type="journal article" date="2015" name="Data Brief">
        <title>Shoot transcriptome of the giant reed, Arundo donax.</title>
        <authorList>
            <person name="Barrero R.A."/>
            <person name="Guerrero F.D."/>
            <person name="Moolhuijzen P."/>
            <person name="Goolsby J.A."/>
            <person name="Tidwell J."/>
            <person name="Bellgard S.E."/>
            <person name="Bellgard M.I."/>
        </authorList>
    </citation>
    <scope>NUCLEOTIDE SEQUENCE</scope>
    <source>
        <tissue evidence="1">Shoot tissue taken approximately 20 cm above the soil surface</tissue>
    </source>
</reference>
<name>A0A0A9EMT7_ARUDO</name>
<proteinExistence type="predicted"/>
<reference evidence="1" key="1">
    <citation type="submission" date="2014-09" db="EMBL/GenBank/DDBJ databases">
        <authorList>
            <person name="Magalhaes I.L.F."/>
            <person name="Oliveira U."/>
            <person name="Santos F.R."/>
            <person name="Vidigal T.H.D.A."/>
            <person name="Brescovit A.D."/>
            <person name="Santos A.J."/>
        </authorList>
    </citation>
    <scope>NUCLEOTIDE SEQUENCE</scope>
    <source>
        <tissue evidence="1">Shoot tissue taken approximately 20 cm above the soil surface</tissue>
    </source>
</reference>
<dbReference type="AlphaFoldDB" id="A0A0A9EMT7"/>
<organism evidence="1">
    <name type="scientific">Arundo donax</name>
    <name type="common">Giant reed</name>
    <name type="synonym">Donax arundinaceus</name>
    <dbReference type="NCBI Taxonomy" id="35708"/>
    <lineage>
        <taxon>Eukaryota</taxon>
        <taxon>Viridiplantae</taxon>
        <taxon>Streptophyta</taxon>
        <taxon>Embryophyta</taxon>
        <taxon>Tracheophyta</taxon>
        <taxon>Spermatophyta</taxon>
        <taxon>Magnoliopsida</taxon>
        <taxon>Liliopsida</taxon>
        <taxon>Poales</taxon>
        <taxon>Poaceae</taxon>
        <taxon>PACMAD clade</taxon>
        <taxon>Arundinoideae</taxon>
        <taxon>Arundineae</taxon>
        <taxon>Arundo</taxon>
    </lineage>
</organism>